<dbReference type="EMBL" id="JADMCD010000012">
    <property type="protein sequence ID" value="MBF8642849.1"/>
    <property type="molecule type" value="Genomic_DNA"/>
</dbReference>
<dbReference type="InterPro" id="IPR032024">
    <property type="entry name" value="DUF5064"/>
</dbReference>
<dbReference type="GeneID" id="300268812"/>
<evidence type="ECO:0000313" key="1">
    <source>
        <dbReference type="EMBL" id="MBF8642849.1"/>
    </source>
</evidence>
<organism evidence="2 3">
    <name type="scientific">Pseudomonas luteola</name>
    <dbReference type="NCBI Taxonomy" id="47886"/>
    <lineage>
        <taxon>Bacteria</taxon>
        <taxon>Pseudomonadati</taxon>
        <taxon>Pseudomonadota</taxon>
        <taxon>Gammaproteobacteria</taxon>
        <taxon>Pseudomonadales</taxon>
        <taxon>Pseudomonadaceae</taxon>
        <taxon>Pseudomonas</taxon>
    </lineage>
</organism>
<evidence type="ECO:0000313" key="4">
    <source>
        <dbReference type="Proteomes" id="UP000626180"/>
    </source>
</evidence>
<evidence type="ECO:0000313" key="3">
    <source>
        <dbReference type="Proteomes" id="UP000250443"/>
    </source>
</evidence>
<reference evidence="1 4" key="2">
    <citation type="submission" date="2020-10" db="EMBL/GenBank/DDBJ databases">
        <title>Genome sequences of Pseudomonas isolates.</title>
        <authorList>
            <person name="Wessels L."/>
            <person name="Reich F."/>
            <person name="Hammerl J."/>
        </authorList>
    </citation>
    <scope>NUCLEOTIDE SEQUENCE [LARGE SCALE GENOMIC DNA]</scope>
    <source>
        <strain evidence="1 4">20-MO00624-0</strain>
    </source>
</reference>
<dbReference type="Proteomes" id="UP000626180">
    <property type="component" value="Unassembled WGS sequence"/>
</dbReference>
<dbReference type="Pfam" id="PF16703">
    <property type="entry name" value="DUF5064"/>
    <property type="match status" value="1"/>
</dbReference>
<sequence length="119" mass="13661">MFVPGRIEVDQVANGYLPAMHLLLEYTVDPVSSNQHAHFHLSGHVGQRAVEEKFSMHRDEAYNFLAEIDHRLRRYGVPLPKASVFTHHEDYDQMFEDLRGKLHTQPGDPIDLDRLVGGE</sequence>
<dbReference type="Gene3D" id="3.30.160.370">
    <property type="entry name" value="Domain of unknown function DUF5064"/>
    <property type="match status" value="1"/>
</dbReference>
<keyword evidence="4" id="KW-1185">Reference proteome</keyword>
<proteinExistence type="predicted"/>
<evidence type="ECO:0000313" key="2">
    <source>
        <dbReference type="EMBL" id="SPZ13482.1"/>
    </source>
</evidence>
<dbReference type="EMBL" id="UAUF01000014">
    <property type="protein sequence ID" value="SPZ13482.1"/>
    <property type="molecule type" value="Genomic_DNA"/>
</dbReference>
<dbReference type="Proteomes" id="UP000250443">
    <property type="component" value="Unassembled WGS sequence"/>
</dbReference>
<accession>A0A2X2CXH2</accession>
<dbReference type="AlphaFoldDB" id="A0A2X2CXH2"/>
<dbReference type="RefSeq" id="WP_010798610.1">
    <property type="nucleotide sequence ID" value="NZ_CP044085.1"/>
</dbReference>
<protein>
    <submittedName>
        <fullName evidence="2">Acetyl-CoA carboxylase alpha subunit</fullName>
    </submittedName>
    <submittedName>
        <fullName evidence="1">DUF5064 family protein</fullName>
    </submittedName>
</protein>
<name>A0A2X2CXH2_PSELU</name>
<reference evidence="2 3" key="1">
    <citation type="submission" date="2018-06" db="EMBL/GenBank/DDBJ databases">
        <authorList>
            <consortium name="Pathogen Informatics"/>
            <person name="Doyle S."/>
        </authorList>
    </citation>
    <scope>NUCLEOTIDE SEQUENCE [LARGE SCALE GENOMIC DNA]</scope>
    <source>
        <strain evidence="2 3">NCTC11842</strain>
    </source>
</reference>
<gene>
    <name evidence="1" type="ORF">IRZ65_19455</name>
    <name evidence="2" type="ORF">NCTC11842_05226</name>
</gene>